<dbReference type="Proteomes" id="UP000077266">
    <property type="component" value="Unassembled WGS sequence"/>
</dbReference>
<keyword evidence="3" id="KW-1185">Reference proteome</keyword>
<gene>
    <name evidence="2" type="ORF">EXIGLDRAFT_702689</name>
</gene>
<sequence>MIVLPVDEKQQLAEQDRVLATRWEPPLPHDELAATSPSDELPPPSYEDASTSILGELDGVKFETDALGNISTSASSVSKNPQLMLAFIMHHVSQAPLFTVRIRGTHMQEAVDVSPPRSGLDRSGSRGRRRRSRAKPPVIVRELEDLTYESSSSSSSSSSDDSNDETEDDDDDDARTVVGSPVTARARPREMWRPLDPGGRNTERVSVTDFDFSIDLSSQHLATPEHFVLHDSLAAYRGLSSLEVDTPRRPASALDKARLANLQSHSRGHHRGRAERDPWQLRNCGGTRPLRAWVADYVSSNAALKEFVFTRLVHGWDLRSLETSIRATISESYTGTVDVSFVPTGGSSIVVKYQRPASPWLALFQRAFSVHRFGVCGAAYAFKRWVHLADSLPGEDVAGFIKRTSRFSPAPESGRLKRTEDGISELVGINEEDWLATWTGTIRRCVQNRLRTRDALRNPIPDA</sequence>
<reference evidence="2 3" key="1">
    <citation type="journal article" date="2016" name="Mol. Biol. Evol.">
        <title>Comparative Genomics of Early-Diverging Mushroom-Forming Fungi Provides Insights into the Origins of Lignocellulose Decay Capabilities.</title>
        <authorList>
            <person name="Nagy L.G."/>
            <person name="Riley R."/>
            <person name="Tritt A."/>
            <person name="Adam C."/>
            <person name="Daum C."/>
            <person name="Floudas D."/>
            <person name="Sun H."/>
            <person name="Yadav J.S."/>
            <person name="Pangilinan J."/>
            <person name="Larsson K.H."/>
            <person name="Matsuura K."/>
            <person name="Barry K."/>
            <person name="Labutti K."/>
            <person name="Kuo R."/>
            <person name="Ohm R.A."/>
            <person name="Bhattacharya S.S."/>
            <person name="Shirouzu T."/>
            <person name="Yoshinaga Y."/>
            <person name="Martin F.M."/>
            <person name="Grigoriev I.V."/>
            <person name="Hibbett D.S."/>
        </authorList>
    </citation>
    <scope>NUCLEOTIDE SEQUENCE [LARGE SCALE GENOMIC DNA]</scope>
    <source>
        <strain evidence="2 3">HHB12029</strain>
    </source>
</reference>
<dbReference type="PANTHER" id="PTHR37848">
    <property type="entry name" value="EXPRESSED PROTEIN"/>
    <property type="match status" value="1"/>
</dbReference>
<feature type="region of interest" description="Disordered" evidence="1">
    <location>
        <begin position="109"/>
        <end position="200"/>
    </location>
</feature>
<name>A0A165LEC0_EXIGL</name>
<dbReference type="InParanoid" id="A0A165LEC0"/>
<feature type="region of interest" description="Disordered" evidence="1">
    <location>
        <begin position="20"/>
        <end position="47"/>
    </location>
</feature>
<accession>A0A165LEC0</accession>
<feature type="compositionally biased region" description="Low complexity" evidence="1">
    <location>
        <begin position="149"/>
        <end position="160"/>
    </location>
</feature>
<organism evidence="2 3">
    <name type="scientific">Exidia glandulosa HHB12029</name>
    <dbReference type="NCBI Taxonomy" id="1314781"/>
    <lineage>
        <taxon>Eukaryota</taxon>
        <taxon>Fungi</taxon>
        <taxon>Dikarya</taxon>
        <taxon>Basidiomycota</taxon>
        <taxon>Agaricomycotina</taxon>
        <taxon>Agaricomycetes</taxon>
        <taxon>Auriculariales</taxon>
        <taxon>Exidiaceae</taxon>
        <taxon>Exidia</taxon>
    </lineage>
</organism>
<dbReference type="AlphaFoldDB" id="A0A165LEC0"/>
<feature type="compositionally biased region" description="Basic residues" evidence="1">
    <location>
        <begin position="125"/>
        <end position="134"/>
    </location>
</feature>
<dbReference type="PANTHER" id="PTHR37848:SF1">
    <property type="entry name" value="SUN DOMAIN-CONTAINING PROTEIN"/>
    <property type="match status" value="1"/>
</dbReference>
<feature type="compositionally biased region" description="Acidic residues" evidence="1">
    <location>
        <begin position="161"/>
        <end position="173"/>
    </location>
</feature>
<dbReference type="EMBL" id="KV425926">
    <property type="protein sequence ID" value="KZV97756.1"/>
    <property type="molecule type" value="Genomic_DNA"/>
</dbReference>
<proteinExistence type="predicted"/>
<dbReference type="OrthoDB" id="203796at2759"/>
<evidence type="ECO:0000313" key="3">
    <source>
        <dbReference type="Proteomes" id="UP000077266"/>
    </source>
</evidence>
<feature type="region of interest" description="Disordered" evidence="1">
    <location>
        <begin position="260"/>
        <end position="280"/>
    </location>
</feature>
<evidence type="ECO:0000313" key="2">
    <source>
        <dbReference type="EMBL" id="KZV97756.1"/>
    </source>
</evidence>
<evidence type="ECO:0000256" key="1">
    <source>
        <dbReference type="SAM" id="MobiDB-lite"/>
    </source>
</evidence>
<protein>
    <submittedName>
        <fullName evidence="2">Uncharacterized protein</fullName>
    </submittedName>
</protein>